<evidence type="ECO:0000256" key="1">
    <source>
        <dbReference type="SAM" id="MobiDB-lite"/>
    </source>
</evidence>
<organism evidence="2 3">
    <name type="scientific">Endobacter medicaginis</name>
    <dbReference type="NCBI Taxonomy" id="1181271"/>
    <lineage>
        <taxon>Bacteria</taxon>
        <taxon>Pseudomonadati</taxon>
        <taxon>Pseudomonadota</taxon>
        <taxon>Alphaproteobacteria</taxon>
        <taxon>Acetobacterales</taxon>
        <taxon>Acetobacteraceae</taxon>
        <taxon>Endobacter</taxon>
    </lineage>
</organism>
<feature type="region of interest" description="Disordered" evidence="1">
    <location>
        <begin position="1"/>
        <end position="77"/>
    </location>
</feature>
<dbReference type="RefSeq" id="WP_183275505.1">
    <property type="nucleotide sequence ID" value="NZ_JACHXV010000023.1"/>
</dbReference>
<evidence type="ECO:0000313" key="3">
    <source>
        <dbReference type="Proteomes" id="UP000557688"/>
    </source>
</evidence>
<accession>A0A839UZD2</accession>
<reference evidence="2 3" key="1">
    <citation type="submission" date="2020-08" db="EMBL/GenBank/DDBJ databases">
        <title>Genomic Encyclopedia of Type Strains, Phase III (KMG-III): the genomes of soil and plant-associated and newly described type strains.</title>
        <authorList>
            <person name="Whitman W."/>
        </authorList>
    </citation>
    <scope>NUCLEOTIDE SEQUENCE [LARGE SCALE GENOMIC DNA]</scope>
    <source>
        <strain evidence="2 3">CECT 8088</strain>
    </source>
</reference>
<evidence type="ECO:0008006" key="4">
    <source>
        <dbReference type="Google" id="ProtNLM"/>
    </source>
</evidence>
<feature type="region of interest" description="Disordered" evidence="1">
    <location>
        <begin position="657"/>
        <end position="688"/>
    </location>
</feature>
<name>A0A839UZD2_9PROT</name>
<evidence type="ECO:0000313" key="2">
    <source>
        <dbReference type="EMBL" id="MBB3175257.1"/>
    </source>
</evidence>
<dbReference type="Proteomes" id="UP000557688">
    <property type="component" value="Unassembled WGS sequence"/>
</dbReference>
<gene>
    <name evidence="2" type="ORF">FHR90_003111</name>
</gene>
<dbReference type="InterPro" id="IPR031613">
    <property type="entry name" value="HrpK"/>
</dbReference>
<keyword evidence="3" id="KW-1185">Reference proteome</keyword>
<dbReference type="AlphaFoldDB" id="A0A839UZD2"/>
<dbReference type="EMBL" id="JACHXV010000023">
    <property type="protein sequence ID" value="MBB3175257.1"/>
    <property type="molecule type" value="Genomic_DNA"/>
</dbReference>
<sequence>MQTIQGSTAYPPTLPPDSGAMPAGDAGFGSMLARLPGGLPSQPSSETSPGTSSADASAATSSGTSDPGEPSIDSTQSSKDIAAWSPLVQGLPPGQQQAAATALNRPIAVAQMLLSGTPEQKKAAQAYLDKNPALKKALDTAAHGGKGDGNISTHDLEAFIGKMHGQLSRADNTVKQYEKNNPNADAQSLQLVRQSALLQANLPLTSANSPDKDGKTGKETTRDGLLAVAQDSGLSSALRGAASTFSQPGMFQVLDQGGKQGHDLATHNADGKFDEGNIIGWVKKQAPTTGGQFASLVSDAATRNAVAGVDTLKLNQDVFANPQNYSGAQKAAVLVQLQTTQQQLQAGSDLKHNDKTDDEIGKDIETLSSDPSVQQYLARSVPQGERAIVGSDSSLSRAVQTTYRSDVLTGGQLQGDLDAVSKNNADKKSAKQTDASALSDFQSQVQLDSDLTGGRSPSAQQIVASQSGLTTELEQDYVSDFSQGGELQMLQSQKNAKLADSLGTTQGDEQAFESVLDPQFVQGQASGYQQSTAAIAGADGGSGKAVMSALQGGGKADASDIAASIAETDPAQLYGGATTGLTQQDTQALVTSFLKDLDSGASLQDACAKFNPESGTFDPHACDGTVMSKLANPQTAQAVQGLLQNLAYGALGMQSPVAPQSAGPAQASGADAAAGAGSASAGAQGAPAETASAQQKALEGLQYASFGMGGLAMAGGWAANGINARRDASDADKARAGTRIGGATDGLGGLAGVFGAASMLPGISQEIRNGQGGQAALSIAGSARGIVQGTGLVANVGDMAARRAGLASGEISSYALRRSGSLGLAAESATKEVGGEWAGNALSRAAGSIAGRAGGMAAAEAIGAAAGPVGVVVDVALGLGFGIEAIVEAIKRAHEKKEMQHTVNPTLQQYGIATV</sequence>
<feature type="compositionally biased region" description="Low complexity" evidence="1">
    <location>
        <begin position="47"/>
        <end position="67"/>
    </location>
</feature>
<feature type="compositionally biased region" description="Polar residues" evidence="1">
    <location>
        <begin position="1"/>
        <end position="10"/>
    </location>
</feature>
<proteinExistence type="predicted"/>
<dbReference type="Pfam" id="PF16937">
    <property type="entry name" value="T3SS_HrpK1"/>
    <property type="match status" value="1"/>
</dbReference>
<protein>
    <recommendedName>
        <fullName evidence="4">Type III effector HrpK</fullName>
    </recommendedName>
</protein>
<comment type="caution">
    <text evidence="2">The sequence shown here is derived from an EMBL/GenBank/DDBJ whole genome shotgun (WGS) entry which is preliminary data.</text>
</comment>